<gene>
    <name evidence="1" type="ORF">CTRU02_203896</name>
</gene>
<evidence type="ECO:0000313" key="1">
    <source>
        <dbReference type="EMBL" id="KAL0941133.1"/>
    </source>
</evidence>
<name>A0ACC3ZB60_COLTU</name>
<evidence type="ECO:0000313" key="2">
    <source>
        <dbReference type="Proteomes" id="UP000805649"/>
    </source>
</evidence>
<dbReference type="Proteomes" id="UP000805649">
    <property type="component" value="Unassembled WGS sequence"/>
</dbReference>
<comment type="caution">
    <text evidence="1">The sequence shown here is derived from an EMBL/GenBank/DDBJ whole genome shotgun (WGS) entry which is preliminary data.</text>
</comment>
<protein>
    <submittedName>
        <fullName evidence="1">Metallo-beta-lactamase domain protein</fullName>
    </submittedName>
</protein>
<organism evidence="1 2">
    <name type="scientific">Colletotrichum truncatum</name>
    <name type="common">Anthracnose fungus</name>
    <name type="synonym">Colletotrichum capsici</name>
    <dbReference type="NCBI Taxonomy" id="5467"/>
    <lineage>
        <taxon>Eukaryota</taxon>
        <taxon>Fungi</taxon>
        <taxon>Dikarya</taxon>
        <taxon>Ascomycota</taxon>
        <taxon>Pezizomycotina</taxon>
        <taxon>Sordariomycetes</taxon>
        <taxon>Hypocreomycetidae</taxon>
        <taxon>Glomerellales</taxon>
        <taxon>Glomerellaceae</taxon>
        <taxon>Colletotrichum</taxon>
        <taxon>Colletotrichum truncatum species complex</taxon>
    </lineage>
</organism>
<reference evidence="1 2" key="1">
    <citation type="journal article" date="2020" name="Phytopathology">
        <title>Genome Sequence Resources of Colletotrichum truncatum, C. plurivorum, C. musicola, and C. sojae: Four Species Pathogenic to Soybean (Glycine max).</title>
        <authorList>
            <person name="Rogerio F."/>
            <person name="Boufleur T.R."/>
            <person name="Ciampi-Guillardi M."/>
            <person name="Sukno S.A."/>
            <person name="Thon M.R."/>
            <person name="Massola Junior N.S."/>
            <person name="Baroncelli R."/>
        </authorList>
    </citation>
    <scope>NUCLEOTIDE SEQUENCE [LARGE SCALE GENOMIC DNA]</scope>
    <source>
        <strain evidence="1 2">CMES1059</strain>
    </source>
</reference>
<dbReference type="EMBL" id="VUJX02000002">
    <property type="protein sequence ID" value="KAL0941133.1"/>
    <property type="molecule type" value="Genomic_DNA"/>
</dbReference>
<keyword evidence="2" id="KW-1185">Reference proteome</keyword>
<sequence length="306" mass="33263">MAIQTAVYLCHPIPTAAVSPDPSSEDSGLWSPLCCTLIYTPNTAILVDCPASVNATNELASWLKSTLPPGCTLKYFIASHAHGDHFLGIPILKAAFPSITPTSTESVVEGIAHQYSPETYKALWEATFPPSEAGTGVPETKTDFVALPASNEIILDGHLVKLHDVPHGDTHAGSFIHVPDLGLVVAGDIVYNGDCHQWLGEASTQEKRDKWVEALSQIEALKPRVVVPGHTFKPTVEPNEAIAQSMLNSTRKYIKAFEEELEKAQSEVDLFKVMKSRFPRWNLWILSGGCRAGIMSKQSPASSEHL</sequence>
<proteinExistence type="predicted"/>
<accession>A0ACC3ZB60</accession>